<evidence type="ECO:0000256" key="17">
    <source>
        <dbReference type="ARBA" id="ARBA00042330"/>
    </source>
</evidence>
<keyword evidence="6" id="KW-0547">Nucleotide-binding</keyword>
<dbReference type="GO" id="GO:0004383">
    <property type="term" value="F:guanylate cyclase activity"/>
    <property type="evidence" value="ECO:0007669"/>
    <property type="project" value="UniProtKB-EC"/>
</dbReference>
<dbReference type="SUPFAM" id="SSF53822">
    <property type="entry name" value="Periplasmic binding protein-like I"/>
    <property type="match status" value="1"/>
</dbReference>
<organism evidence="22 23">
    <name type="scientific">Esox lucius</name>
    <name type="common">Northern pike</name>
    <dbReference type="NCBI Taxonomy" id="8010"/>
    <lineage>
        <taxon>Eukaryota</taxon>
        <taxon>Metazoa</taxon>
        <taxon>Chordata</taxon>
        <taxon>Craniata</taxon>
        <taxon>Vertebrata</taxon>
        <taxon>Euteleostomi</taxon>
        <taxon>Actinopterygii</taxon>
        <taxon>Neopterygii</taxon>
        <taxon>Teleostei</taxon>
        <taxon>Protacanthopterygii</taxon>
        <taxon>Esociformes</taxon>
        <taxon>Esocidae</taxon>
        <taxon>Esox</taxon>
    </lineage>
</organism>
<dbReference type="AlphaFoldDB" id="A0A6Q2Z7R0"/>
<evidence type="ECO:0000256" key="11">
    <source>
        <dbReference type="ARBA" id="ARBA00023180"/>
    </source>
</evidence>
<dbReference type="GO" id="GO:0004672">
    <property type="term" value="F:protein kinase activity"/>
    <property type="evidence" value="ECO:0007669"/>
    <property type="project" value="InterPro"/>
</dbReference>
<evidence type="ECO:0000256" key="4">
    <source>
        <dbReference type="ARBA" id="ARBA00022475"/>
    </source>
</evidence>
<feature type="domain" description="Protein kinase" evidence="20">
    <location>
        <begin position="412"/>
        <end position="672"/>
    </location>
</feature>
<evidence type="ECO:0000256" key="14">
    <source>
        <dbReference type="ARBA" id="ARBA00036920"/>
    </source>
</evidence>
<keyword evidence="13" id="KW-0141">cGMP biosynthesis</keyword>
<reference evidence="22" key="2">
    <citation type="submission" date="2020-02" db="EMBL/GenBank/DDBJ databases">
        <title>Esox lucius (northern pike) genome, fEsoLuc1, primary haplotype.</title>
        <authorList>
            <person name="Myers G."/>
            <person name="Karagic N."/>
            <person name="Meyer A."/>
            <person name="Pippel M."/>
            <person name="Reichard M."/>
            <person name="Winkler S."/>
            <person name="Tracey A."/>
            <person name="Sims Y."/>
            <person name="Howe K."/>
            <person name="Rhie A."/>
            <person name="Formenti G."/>
            <person name="Durbin R."/>
            <person name="Fedrigo O."/>
            <person name="Jarvis E.D."/>
        </authorList>
    </citation>
    <scope>NUCLEOTIDE SEQUENCE [LARGE SCALE GENOMIC DNA]</scope>
</reference>
<dbReference type="SUPFAM" id="SSF56112">
    <property type="entry name" value="Protein kinase-like (PK-like)"/>
    <property type="match status" value="1"/>
</dbReference>
<dbReference type="InterPro" id="IPR028082">
    <property type="entry name" value="Peripla_BP_I"/>
</dbReference>
<reference evidence="23" key="1">
    <citation type="journal article" date="2014" name="PLoS ONE">
        <title>The genome and linkage map of the northern pike (Esox lucius): conserved synteny revealed between the salmonid sister group and the Neoteleostei.</title>
        <authorList>
            <person name="Rondeau E.B."/>
            <person name="Minkley D.R."/>
            <person name="Leong J.S."/>
            <person name="Messmer A.M."/>
            <person name="Jantzen J.R."/>
            <person name="von Schalburg K.R."/>
            <person name="Lemon C."/>
            <person name="Bird N.H."/>
            <person name="Koop B.F."/>
        </authorList>
    </citation>
    <scope>NUCLEOTIDE SEQUENCE</scope>
</reference>
<evidence type="ECO:0000256" key="12">
    <source>
        <dbReference type="ARBA" id="ARBA00023239"/>
    </source>
</evidence>
<dbReference type="GO" id="GO:0001653">
    <property type="term" value="F:peptide receptor activity"/>
    <property type="evidence" value="ECO:0007669"/>
    <property type="project" value="TreeGrafter"/>
</dbReference>
<feature type="region of interest" description="Disordered" evidence="18">
    <location>
        <begin position="975"/>
        <end position="995"/>
    </location>
</feature>
<dbReference type="InterPro" id="IPR001245">
    <property type="entry name" value="Ser-Thr/Tyr_kinase_cat_dom"/>
</dbReference>
<dbReference type="GO" id="GO:0005524">
    <property type="term" value="F:ATP binding"/>
    <property type="evidence" value="ECO:0007669"/>
    <property type="project" value="InterPro"/>
</dbReference>
<dbReference type="GO" id="GO:0005525">
    <property type="term" value="F:GTP binding"/>
    <property type="evidence" value="ECO:0007669"/>
    <property type="project" value="UniProtKB-KW"/>
</dbReference>
<evidence type="ECO:0000256" key="7">
    <source>
        <dbReference type="ARBA" id="ARBA00022989"/>
    </source>
</evidence>
<evidence type="ECO:0000256" key="6">
    <source>
        <dbReference type="ARBA" id="ARBA00022741"/>
    </source>
</evidence>
<dbReference type="Gene3D" id="3.30.70.1230">
    <property type="entry name" value="Nucleotide cyclase"/>
    <property type="match status" value="1"/>
</dbReference>
<dbReference type="Ensembl" id="ENSELUT00000063166.2">
    <property type="protein sequence ID" value="ENSELUP00000073762.2"/>
    <property type="gene ID" value="ENSELUG00000019680.3"/>
</dbReference>
<dbReference type="InterPro" id="IPR001054">
    <property type="entry name" value="A/G_cyclase"/>
</dbReference>
<reference evidence="22" key="4">
    <citation type="submission" date="2025-09" db="UniProtKB">
        <authorList>
            <consortium name="Ensembl"/>
        </authorList>
    </citation>
    <scope>IDENTIFICATION</scope>
</reference>
<dbReference type="CDD" id="cd07302">
    <property type="entry name" value="CHD"/>
    <property type="match status" value="1"/>
</dbReference>
<dbReference type="InterPro" id="IPR000719">
    <property type="entry name" value="Prot_kinase_dom"/>
</dbReference>
<dbReference type="GO" id="GO:0005886">
    <property type="term" value="C:plasma membrane"/>
    <property type="evidence" value="ECO:0007669"/>
    <property type="project" value="UniProtKB-SubCell"/>
</dbReference>
<dbReference type="GO" id="GO:0007168">
    <property type="term" value="P:receptor guanylyl cyclase signaling pathway"/>
    <property type="evidence" value="ECO:0007669"/>
    <property type="project" value="TreeGrafter"/>
</dbReference>
<keyword evidence="7 19" id="KW-1133">Transmembrane helix</keyword>
<evidence type="ECO:0000256" key="15">
    <source>
        <dbReference type="ARBA" id="ARBA00039999"/>
    </source>
</evidence>
<feature type="domain" description="Guanylate cyclase" evidence="21">
    <location>
        <begin position="747"/>
        <end position="875"/>
    </location>
</feature>
<keyword evidence="5 19" id="KW-0812">Transmembrane</keyword>
<keyword evidence="8" id="KW-0342">GTP-binding</keyword>
<keyword evidence="23" id="KW-1185">Reference proteome</keyword>
<evidence type="ECO:0000256" key="13">
    <source>
        <dbReference type="ARBA" id="ARBA00023293"/>
    </source>
</evidence>
<dbReference type="SMART" id="SM00044">
    <property type="entry name" value="CYCc"/>
    <property type="match status" value="1"/>
</dbReference>
<evidence type="ECO:0000313" key="23">
    <source>
        <dbReference type="Proteomes" id="UP000265140"/>
    </source>
</evidence>
<dbReference type="Gene3D" id="1.10.510.10">
    <property type="entry name" value="Transferase(Phosphotransferase) domain 1"/>
    <property type="match status" value="1"/>
</dbReference>
<keyword evidence="11" id="KW-0325">Glycoprotein</keyword>
<evidence type="ECO:0000256" key="18">
    <source>
        <dbReference type="SAM" id="MobiDB-lite"/>
    </source>
</evidence>
<evidence type="ECO:0000259" key="20">
    <source>
        <dbReference type="PROSITE" id="PS50011"/>
    </source>
</evidence>
<dbReference type="InterPro" id="IPR050401">
    <property type="entry name" value="Cyclic_nucleotide_synthase"/>
</dbReference>
<evidence type="ECO:0000256" key="9">
    <source>
        <dbReference type="ARBA" id="ARBA00023136"/>
    </source>
</evidence>
<dbReference type="Bgee" id="ENSELUG00000019680">
    <property type="expression patterns" value="Expressed in digestive tract and 2 other cell types or tissues"/>
</dbReference>
<dbReference type="Pfam" id="PF00211">
    <property type="entry name" value="Guanylate_cyc"/>
    <property type="match status" value="1"/>
</dbReference>
<dbReference type="GO" id="GO:0035556">
    <property type="term" value="P:intracellular signal transduction"/>
    <property type="evidence" value="ECO:0007669"/>
    <property type="project" value="InterPro"/>
</dbReference>
<dbReference type="Pfam" id="PF07714">
    <property type="entry name" value="PK_Tyr_Ser-Thr"/>
    <property type="match status" value="1"/>
</dbReference>
<dbReference type="PROSITE" id="PS50011">
    <property type="entry name" value="PROTEIN_KINASE_DOM"/>
    <property type="match status" value="1"/>
</dbReference>
<keyword evidence="10" id="KW-0675">Receptor</keyword>
<comment type="catalytic activity">
    <reaction evidence="14">
        <text>GTP = 3',5'-cyclic GMP + diphosphate</text>
        <dbReference type="Rhea" id="RHEA:13665"/>
        <dbReference type="ChEBI" id="CHEBI:33019"/>
        <dbReference type="ChEBI" id="CHEBI:37565"/>
        <dbReference type="ChEBI" id="CHEBI:57746"/>
        <dbReference type="EC" id="4.6.1.2"/>
    </reaction>
    <physiologicalReaction direction="left-to-right" evidence="14">
        <dbReference type="Rhea" id="RHEA:13666"/>
    </physiologicalReaction>
</comment>
<dbReference type="EC" id="4.6.1.2" evidence="3"/>
<evidence type="ECO:0000256" key="19">
    <source>
        <dbReference type="SAM" id="Phobius"/>
    </source>
</evidence>
<keyword evidence="4" id="KW-1003">Cell membrane</keyword>
<reference evidence="22" key="3">
    <citation type="submission" date="2025-08" db="UniProtKB">
        <authorList>
            <consortium name="Ensembl"/>
        </authorList>
    </citation>
    <scope>IDENTIFICATION</scope>
</reference>
<evidence type="ECO:0000256" key="8">
    <source>
        <dbReference type="ARBA" id="ARBA00023134"/>
    </source>
</evidence>
<dbReference type="FunFam" id="1.10.510.10:FF:000364">
    <property type="entry name" value="Guanylate cyclase"/>
    <property type="match status" value="1"/>
</dbReference>
<dbReference type="InterPro" id="IPR029787">
    <property type="entry name" value="Nucleotide_cyclase"/>
</dbReference>
<evidence type="ECO:0000259" key="21">
    <source>
        <dbReference type="PROSITE" id="PS50125"/>
    </source>
</evidence>
<proteinExistence type="predicted"/>
<dbReference type="GO" id="GO:0004016">
    <property type="term" value="F:adenylate cyclase activity"/>
    <property type="evidence" value="ECO:0007669"/>
    <property type="project" value="TreeGrafter"/>
</dbReference>
<name>A0A6Q2Z7R0_ESOLU</name>
<evidence type="ECO:0000256" key="16">
    <source>
        <dbReference type="ARBA" id="ARBA00042221"/>
    </source>
</evidence>
<keyword evidence="12" id="KW-0456">Lyase</keyword>
<evidence type="ECO:0000256" key="3">
    <source>
        <dbReference type="ARBA" id="ARBA00012202"/>
    </source>
</evidence>
<feature type="transmembrane region" description="Helical" evidence="19">
    <location>
        <begin position="7"/>
        <end position="26"/>
    </location>
</feature>
<evidence type="ECO:0000256" key="2">
    <source>
        <dbReference type="ARBA" id="ARBA00004236"/>
    </source>
</evidence>
<dbReference type="InterPro" id="IPR011009">
    <property type="entry name" value="Kinase-like_dom_sf"/>
</dbReference>
<evidence type="ECO:0000313" key="22">
    <source>
        <dbReference type="Ensembl" id="ENSELUP00000073762.2"/>
    </source>
</evidence>
<comment type="subcellular location">
    <subcellularLocation>
        <location evidence="2">Cell membrane</location>
    </subcellularLocation>
    <subcellularLocation>
        <location evidence="1">Membrane</location>
        <topology evidence="1">Single-pass membrane protein</topology>
    </subcellularLocation>
</comment>
<dbReference type="Proteomes" id="UP000265140">
    <property type="component" value="Chromosome 5"/>
</dbReference>
<sequence length="1011" mass="116974">MTWLQYSFFLCVILKGWWLGFWWLVLIEGRCDASMPPCLNGIMMNVVLLNDNVSPWSMKFVRGAVERAIRHDAKSDQGCVLLGPTCTHATFQMVDLEVGLKLSMPIISAGSFAPSCDYKDNLTRILPPARKISTFFTMFWNFTDNIKPVWSTAILYKKPENTDNCFWLVNSNSKYFSLPLTPLHCIVFIICGTSDDIVDLKNGTIEDDPTVVFILIDLYNDKYYTNKSSIPAMQNVLVLTMPNTRNYTVDLDVGDNVTMNDFMAAYHDAVLLFGQVIRKILKQTVYVFHAGIAGHYELDEYGDRDVNLSVIYTTTDNKYKTLFIFNTAHNCTKIVDNEPSFIWGRRLPSDTRSKGMCLPYSNYPVSMRAFTLCCYNFTRQNKKNRKLRKKWSHIQSDLITPLEYNERSLVSLKIEEDHRKDKSYKIRRGRYDKKIVILKELKHTDGNFNESQRIELNLLLQIDYYNLTKFYGTVKYDHGVFGVFEYGERGSLRYVLNDRISYPEETFMDWEFKISVMYDIAKGMSYLHSSDIQVHGRLKSTNCVVDNRMVVKITDFGCNTILNPSRDLWTAPEHLRRQGISQKGDVYSFAITAQEIVLRKNTFYTEACSHRAEKLSRVQFPGITPHFRPDLNFETADEKELEVYMLIKNCWDEDPERRPDFKKIESSLGKIFSNLHKQANESYMDNLIRRLQMYSRNLEHLVEERTALYKAERDRADFLNFMLLPGPVVRSLKETGIVEPELFEEVTVYFSDIVGFTTLCQYSTPMEVVDMLNDIYKGFDRILDHHDVYKVETIGDAYMVASGLPRRNGNRHAVDISRMALDILEFMGTFQLRHLPGLPVWIRIGIHSGPCAAGVVGIKMPRYCLFGDTVNTASHPFYDALRIHVSQPTINILQRTDCKFEYEKRGETYLKGKGSELTYWLTGETGEDYNLPTPPTAENCQRLQQDLAQMIQECLENRSLGSEVMEKRNTLSVRHRRVGRDRGEQGWEGDTNDDQPEYLHLATIDNFSTFL</sequence>
<dbReference type="PANTHER" id="PTHR11920">
    <property type="entry name" value="GUANYLYL CYCLASE"/>
    <property type="match status" value="1"/>
</dbReference>
<dbReference type="GeneTree" id="ENSGT00940000155955"/>
<evidence type="ECO:0000256" key="1">
    <source>
        <dbReference type="ARBA" id="ARBA00004167"/>
    </source>
</evidence>
<protein>
    <recommendedName>
        <fullName evidence="15">Guanylyl cyclase C</fullName>
        <ecNumber evidence="3">4.6.1.2</ecNumber>
    </recommendedName>
    <alternativeName>
        <fullName evidence="16">Heat-stable enterotoxin receptor</fullName>
    </alternativeName>
    <alternativeName>
        <fullName evidence="17">Intestinal guanylate cyclase</fullName>
    </alternativeName>
</protein>
<dbReference type="FunFam" id="3.30.70.1230:FF:000015">
    <property type="entry name" value="Guanylate cyclase"/>
    <property type="match status" value="1"/>
</dbReference>
<dbReference type="PROSITE" id="PS50125">
    <property type="entry name" value="GUANYLATE_CYCLASE_2"/>
    <property type="match status" value="1"/>
</dbReference>
<dbReference type="SUPFAM" id="SSF55073">
    <property type="entry name" value="Nucleotide cyclase"/>
    <property type="match status" value="1"/>
</dbReference>
<keyword evidence="9 19" id="KW-0472">Membrane</keyword>
<dbReference type="PANTHER" id="PTHR11920:SF347">
    <property type="entry name" value="GUANYLYL CYCLASE C"/>
    <property type="match status" value="1"/>
</dbReference>
<accession>A0A6Q2Z7R0</accession>
<evidence type="ECO:0000256" key="10">
    <source>
        <dbReference type="ARBA" id="ARBA00023170"/>
    </source>
</evidence>
<evidence type="ECO:0000256" key="5">
    <source>
        <dbReference type="ARBA" id="ARBA00022692"/>
    </source>
</evidence>